<dbReference type="InterPro" id="IPR036465">
    <property type="entry name" value="vWFA_dom_sf"/>
</dbReference>
<keyword evidence="4" id="KW-1185">Reference proteome</keyword>
<dbReference type="EMBL" id="FOYT01000001">
    <property type="protein sequence ID" value="SFR45514.1"/>
    <property type="molecule type" value="Genomic_DNA"/>
</dbReference>
<gene>
    <name evidence="3" type="ORF">SAMN04487947_1635</name>
</gene>
<dbReference type="STRING" id="553469.SAMN04487947_1635"/>
<proteinExistence type="predicted"/>
<dbReference type="SUPFAM" id="SSF53300">
    <property type="entry name" value="vWA-like"/>
    <property type="match status" value="1"/>
</dbReference>
<evidence type="ECO:0000313" key="4">
    <source>
        <dbReference type="Proteomes" id="UP000198531"/>
    </source>
</evidence>
<feature type="domain" description="VWFA" evidence="2">
    <location>
        <begin position="384"/>
        <end position="545"/>
    </location>
</feature>
<feature type="transmembrane region" description="Helical" evidence="1">
    <location>
        <begin position="59"/>
        <end position="81"/>
    </location>
</feature>
<dbReference type="InterPro" id="IPR029062">
    <property type="entry name" value="Class_I_gatase-like"/>
</dbReference>
<dbReference type="Gene3D" id="3.40.50.880">
    <property type="match status" value="1"/>
</dbReference>
<accession>A0A1I6GTF0</accession>
<evidence type="ECO:0000313" key="3">
    <source>
        <dbReference type="EMBL" id="SFR45514.1"/>
    </source>
</evidence>
<organism evidence="3 4">
    <name type="scientific">Halogeometricum rufum</name>
    <dbReference type="NCBI Taxonomy" id="553469"/>
    <lineage>
        <taxon>Archaea</taxon>
        <taxon>Methanobacteriati</taxon>
        <taxon>Methanobacteriota</taxon>
        <taxon>Stenosarchaea group</taxon>
        <taxon>Halobacteria</taxon>
        <taxon>Halobacteriales</taxon>
        <taxon>Haloferacaceae</taxon>
        <taxon>Halogeometricum</taxon>
    </lineage>
</organism>
<keyword evidence="1" id="KW-0472">Membrane</keyword>
<sequence length="795" mass="84570">MVGFGLPSGSAVGYELPSGLTVGLERPLFLLAFPVGVALLWALVWYRASGTASTRSRRWFFAVRVFTVLLLVVAAAGPYTVQSTETLGDPRVNLLVDRSDSTGVAPQRADRLASAVEEAGVPVTTTTIASGDASPVGDGVAANLRENGSVLLLSDGRVTEGRSLPEVTELARSLNATVSVVSPEPAETERYVTVNGPSKTSVGVESTFLVSVGGVEIDSPTEVTVEVDGEQVLETTIRNASAAREFSYTFSETGTHRVTAEISSVDEFDQNDAFRKTVRAVDRPTVLYVAERSYPFESYLREVYDVERRSSVPEDLSPYYAVVMQDMPAGRVGDVDALQEFVIDGNGLLVVGGPNSFENGDYESSSLASMLPVTTGEGTGQSTNIVLAVDVSGSAQGGMRVQKAVALSALEQLGDENEVGIVGFNQRAYRVADRRPLGPNREQLSDQVRRLQAGGATDIAGGLRGAGEMLGDDPGTVILISDGHDRPEASISYANRLRSQGKRVIAIGAGQNPNEGNLRAIARASGGSYFRATETNRLNILFGGSQSYEGEGLTIVDPNSFITSGVRLTANPGSSNDVSIRRGAEFLVATEDGSPAVATWRYGLGRVATITTYGADGSLDGLLGRPDSLLLTKSTNYVIGDPERKATGIVGIPDTRVGSPTTVTYRGTERPSVESVSFRQVGDETFRATVTPDEVGYHEVLDAAYAANYREEYAAFGPDPALSDLAEGTGGREFTASQGQAIAEFTREQSRRVRSVRTDWTWLLLVVALASFTLDVVYRRVQVRRSSTAGEGGLT</sequence>
<feature type="transmembrane region" description="Helical" evidence="1">
    <location>
        <begin position="760"/>
        <end position="778"/>
    </location>
</feature>
<protein>
    <submittedName>
        <fullName evidence="3">von Willebrand factor type A domain-containing protein</fullName>
    </submittedName>
</protein>
<dbReference type="PANTHER" id="PTHR37947:SF1">
    <property type="entry name" value="BLL2462 PROTEIN"/>
    <property type="match status" value="1"/>
</dbReference>
<dbReference type="Proteomes" id="UP000198531">
    <property type="component" value="Unassembled WGS sequence"/>
</dbReference>
<keyword evidence="1" id="KW-0812">Transmembrane</keyword>
<dbReference type="PROSITE" id="PS50234">
    <property type="entry name" value="VWFA"/>
    <property type="match status" value="1"/>
</dbReference>
<dbReference type="RefSeq" id="WP_089806276.1">
    <property type="nucleotide sequence ID" value="NZ_FOYT01000001.1"/>
</dbReference>
<dbReference type="OrthoDB" id="147382at2157"/>
<keyword evidence="1" id="KW-1133">Transmembrane helix</keyword>
<reference evidence="4" key="1">
    <citation type="submission" date="2016-10" db="EMBL/GenBank/DDBJ databases">
        <authorList>
            <person name="Varghese N."/>
            <person name="Submissions S."/>
        </authorList>
    </citation>
    <scope>NUCLEOTIDE SEQUENCE [LARGE SCALE GENOMIC DNA]</scope>
    <source>
        <strain evidence="4">CGMCC 1.7736</strain>
    </source>
</reference>
<feature type="transmembrane region" description="Helical" evidence="1">
    <location>
        <begin position="28"/>
        <end position="47"/>
    </location>
</feature>
<dbReference type="Gene3D" id="3.40.50.410">
    <property type="entry name" value="von Willebrand factor, type A domain"/>
    <property type="match status" value="1"/>
</dbReference>
<dbReference type="PANTHER" id="PTHR37947">
    <property type="entry name" value="BLL2462 PROTEIN"/>
    <property type="match status" value="1"/>
</dbReference>
<dbReference type="Pfam" id="PF00092">
    <property type="entry name" value="VWA"/>
    <property type="match status" value="1"/>
</dbReference>
<dbReference type="SMART" id="SM00327">
    <property type="entry name" value="VWA"/>
    <property type="match status" value="1"/>
</dbReference>
<dbReference type="AlphaFoldDB" id="A0A1I6GTF0"/>
<dbReference type="CDD" id="cd00198">
    <property type="entry name" value="vWFA"/>
    <property type="match status" value="1"/>
</dbReference>
<evidence type="ECO:0000259" key="2">
    <source>
        <dbReference type="PROSITE" id="PS50234"/>
    </source>
</evidence>
<dbReference type="InterPro" id="IPR002035">
    <property type="entry name" value="VWF_A"/>
</dbReference>
<dbReference type="SUPFAM" id="SSF52317">
    <property type="entry name" value="Class I glutamine amidotransferase-like"/>
    <property type="match status" value="1"/>
</dbReference>
<name>A0A1I6GTF0_9EURY</name>
<evidence type="ECO:0000256" key="1">
    <source>
        <dbReference type="SAM" id="Phobius"/>
    </source>
</evidence>